<keyword evidence="3" id="KW-1185">Reference proteome</keyword>
<protein>
    <recommendedName>
        <fullName evidence="1">Autochaperone domain-containing protein</fullName>
    </recommendedName>
</protein>
<dbReference type="InterPro" id="IPR043990">
    <property type="entry name" value="AC_1"/>
</dbReference>
<dbReference type="InterPro" id="IPR012332">
    <property type="entry name" value="Autotransporter_pectin_lyase_C"/>
</dbReference>
<gene>
    <name evidence="2" type="ORF">GCM10011491_14250</name>
</gene>
<dbReference type="GO" id="GO:0019867">
    <property type="term" value="C:outer membrane"/>
    <property type="evidence" value="ECO:0007669"/>
    <property type="project" value="InterPro"/>
</dbReference>
<dbReference type="InterPro" id="IPR006315">
    <property type="entry name" value="OM_autotransptr_brl_dom"/>
</dbReference>
<dbReference type="NCBIfam" id="TIGR01414">
    <property type="entry name" value="autotrans_barl"/>
    <property type="match status" value="1"/>
</dbReference>
<reference evidence="2" key="2">
    <citation type="submission" date="2020-09" db="EMBL/GenBank/DDBJ databases">
        <authorList>
            <person name="Sun Q."/>
            <person name="Zhou Y."/>
        </authorList>
    </citation>
    <scope>NUCLEOTIDE SEQUENCE</scope>
    <source>
        <strain evidence="2">CGMCC 1.15082</strain>
    </source>
</reference>
<reference evidence="2" key="1">
    <citation type="journal article" date="2014" name="Int. J. Syst. Evol. Microbiol.">
        <title>Complete genome sequence of Corynebacterium casei LMG S-19264T (=DSM 44701T), isolated from a smear-ripened cheese.</title>
        <authorList>
            <consortium name="US DOE Joint Genome Institute (JGI-PGF)"/>
            <person name="Walter F."/>
            <person name="Albersmeier A."/>
            <person name="Kalinowski J."/>
            <person name="Ruckert C."/>
        </authorList>
    </citation>
    <scope>NUCLEOTIDE SEQUENCE</scope>
    <source>
        <strain evidence="2">CGMCC 1.15082</strain>
    </source>
</reference>
<evidence type="ECO:0000259" key="1">
    <source>
        <dbReference type="Pfam" id="PF18883"/>
    </source>
</evidence>
<dbReference type="EMBL" id="BMHH01000004">
    <property type="protein sequence ID" value="GGA87679.1"/>
    <property type="molecule type" value="Genomic_DNA"/>
</dbReference>
<dbReference type="Gene3D" id="2.160.20.20">
    <property type="match status" value="1"/>
</dbReference>
<proteinExistence type="predicted"/>
<evidence type="ECO:0000313" key="2">
    <source>
        <dbReference type="EMBL" id="GGA87679.1"/>
    </source>
</evidence>
<dbReference type="Proteomes" id="UP000646478">
    <property type="component" value="Unassembled WGS sequence"/>
</dbReference>
<sequence>MKGAALDMRGHIQTLASLVNAGDVWIGDNATSTAGTTLTVTGNYTAQDGTIHLNTVLGKDDSPTDLLHVKGDTAGTGFLQVKNAGGTGAQTTANGIKVVEVDGASNGVFTLKGDFTTTQGDPAVVAGAYAYRLIKGPKGSTGSVDASADGDWYLRSELKTPSCVGSGCNPPPPPLYQPGVPVYEAYAQVLQELNDVGTLRQRVGSRYRSGAGQASGGEGQGAAASGGEISTDSYVWGRIEGAHGQRDPTLHRQLQAEWKYRVESEVVIWFRRV</sequence>
<dbReference type="SUPFAM" id="SSF51126">
    <property type="entry name" value="Pectin lyase-like"/>
    <property type="match status" value="1"/>
</dbReference>
<name>A0A916WD60_9HYPH</name>
<dbReference type="InterPro" id="IPR051551">
    <property type="entry name" value="Autotransporter_adhesion"/>
</dbReference>
<organism evidence="2 3">
    <name type="scientific">Brucella endophytica</name>
    <dbReference type="NCBI Taxonomy" id="1963359"/>
    <lineage>
        <taxon>Bacteria</taxon>
        <taxon>Pseudomonadati</taxon>
        <taxon>Pseudomonadota</taxon>
        <taxon>Alphaproteobacteria</taxon>
        <taxon>Hyphomicrobiales</taxon>
        <taxon>Brucellaceae</taxon>
        <taxon>Brucella/Ochrobactrum group</taxon>
        <taxon>Brucella</taxon>
    </lineage>
</organism>
<comment type="caution">
    <text evidence="2">The sequence shown here is derived from an EMBL/GenBank/DDBJ whole genome shotgun (WGS) entry which is preliminary data.</text>
</comment>
<accession>A0A916WD60</accession>
<evidence type="ECO:0000313" key="3">
    <source>
        <dbReference type="Proteomes" id="UP000646478"/>
    </source>
</evidence>
<dbReference type="CDD" id="cd01344">
    <property type="entry name" value="PL2_Passenger_AT"/>
    <property type="match status" value="1"/>
</dbReference>
<dbReference type="Pfam" id="PF18883">
    <property type="entry name" value="AC_1"/>
    <property type="match status" value="1"/>
</dbReference>
<dbReference type="PANTHER" id="PTHR35037:SF3">
    <property type="entry name" value="C-TERMINAL REGION OF AIDA-LIKE PROTEIN"/>
    <property type="match status" value="1"/>
</dbReference>
<dbReference type="InterPro" id="IPR011050">
    <property type="entry name" value="Pectin_lyase_fold/virulence"/>
</dbReference>
<dbReference type="AlphaFoldDB" id="A0A916WD60"/>
<dbReference type="PANTHER" id="PTHR35037">
    <property type="entry name" value="C-TERMINAL REGION OF AIDA-LIKE PROTEIN"/>
    <property type="match status" value="1"/>
</dbReference>
<feature type="domain" description="Autochaperone" evidence="1">
    <location>
        <begin position="30"/>
        <end position="133"/>
    </location>
</feature>